<keyword evidence="3" id="KW-0808">Transferase</keyword>
<dbReference type="EMBL" id="JAUEDK010000056">
    <property type="protein sequence ID" value="MDN0077199.1"/>
    <property type="molecule type" value="Genomic_DNA"/>
</dbReference>
<protein>
    <submittedName>
        <fullName evidence="3">Glutathione transferase GstA</fullName>
        <ecNumber evidence="3">2.5.1.18</ecNumber>
    </submittedName>
</protein>
<dbReference type="Gene3D" id="3.40.30.10">
    <property type="entry name" value="Glutaredoxin"/>
    <property type="match status" value="1"/>
</dbReference>
<dbReference type="InterPro" id="IPR036282">
    <property type="entry name" value="Glutathione-S-Trfase_C_sf"/>
</dbReference>
<dbReference type="CDD" id="cd03188">
    <property type="entry name" value="GST_C_Beta"/>
    <property type="match status" value="1"/>
</dbReference>
<dbReference type="Gene3D" id="1.20.1050.10">
    <property type="match status" value="1"/>
</dbReference>
<dbReference type="InterPro" id="IPR036249">
    <property type="entry name" value="Thioredoxin-like_sf"/>
</dbReference>
<dbReference type="Pfam" id="PF13409">
    <property type="entry name" value="GST_N_2"/>
    <property type="match status" value="1"/>
</dbReference>
<dbReference type="SUPFAM" id="SSF47616">
    <property type="entry name" value="GST C-terminal domain-like"/>
    <property type="match status" value="1"/>
</dbReference>
<reference evidence="3" key="1">
    <citation type="submission" date="2023-06" db="EMBL/GenBank/DDBJ databases">
        <authorList>
            <person name="Zhang S."/>
        </authorList>
    </citation>
    <scope>NUCLEOTIDE SEQUENCE</scope>
    <source>
        <strain evidence="3">SG2303</strain>
    </source>
</reference>
<dbReference type="SFLD" id="SFLDG00358">
    <property type="entry name" value="Main_(cytGST)"/>
    <property type="match status" value="1"/>
</dbReference>
<evidence type="ECO:0000313" key="4">
    <source>
        <dbReference type="Proteomes" id="UP001168540"/>
    </source>
</evidence>
<dbReference type="PROSITE" id="PS50405">
    <property type="entry name" value="GST_CTER"/>
    <property type="match status" value="1"/>
</dbReference>
<dbReference type="Proteomes" id="UP001168540">
    <property type="component" value="Unassembled WGS sequence"/>
</dbReference>
<dbReference type="EC" id="2.5.1.18" evidence="3"/>
<feature type="domain" description="GST C-terminal" evidence="2">
    <location>
        <begin position="89"/>
        <end position="203"/>
    </location>
</feature>
<dbReference type="CDD" id="cd03057">
    <property type="entry name" value="GST_N_Beta"/>
    <property type="match status" value="1"/>
</dbReference>
<feature type="domain" description="GST N-terminal" evidence="1">
    <location>
        <begin position="1"/>
        <end position="83"/>
    </location>
</feature>
<dbReference type="Pfam" id="PF00043">
    <property type="entry name" value="GST_C"/>
    <property type="match status" value="1"/>
</dbReference>
<dbReference type="SFLD" id="SFLDS00019">
    <property type="entry name" value="Glutathione_Transferase_(cytos"/>
    <property type="match status" value="1"/>
</dbReference>
<dbReference type="SFLD" id="SFLDG01150">
    <property type="entry name" value="Main.1:_Beta-like"/>
    <property type="match status" value="1"/>
</dbReference>
<dbReference type="SUPFAM" id="SSF52833">
    <property type="entry name" value="Thioredoxin-like"/>
    <property type="match status" value="1"/>
</dbReference>
<evidence type="ECO:0000259" key="2">
    <source>
        <dbReference type="PROSITE" id="PS50405"/>
    </source>
</evidence>
<keyword evidence="4" id="KW-1185">Reference proteome</keyword>
<dbReference type="PROSITE" id="PS50404">
    <property type="entry name" value="GST_NTER"/>
    <property type="match status" value="1"/>
</dbReference>
<dbReference type="RefSeq" id="WP_289831846.1">
    <property type="nucleotide sequence ID" value="NZ_JAUEDK010000056.1"/>
</dbReference>
<dbReference type="InterPro" id="IPR010987">
    <property type="entry name" value="Glutathione-S-Trfase_C-like"/>
</dbReference>
<name>A0ABT7XUH0_9NEIS</name>
<proteinExistence type="predicted"/>
<accession>A0ABT7XUH0</accession>
<evidence type="ECO:0000259" key="1">
    <source>
        <dbReference type="PROSITE" id="PS50404"/>
    </source>
</evidence>
<evidence type="ECO:0000313" key="3">
    <source>
        <dbReference type="EMBL" id="MDN0077199.1"/>
    </source>
</evidence>
<dbReference type="PANTHER" id="PTHR44051:SF8">
    <property type="entry name" value="GLUTATHIONE S-TRANSFERASE GSTA"/>
    <property type="match status" value="1"/>
</dbReference>
<dbReference type="InterPro" id="IPR004045">
    <property type="entry name" value="Glutathione_S-Trfase_N"/>
</dbReference>
<dbReference type="InterPro" id="IPR004046">
    <property type="entry name" value="GST_C"/>
</dbReference>
<gene>
    <name evidence="3" type="primary">gstA</name>
    <name evidence="3" type="ORF">QU481_20360</name>
</gene>
<dbReference type="GO" id="GO:0004364">
    <property type="term" value="F:glutathione transferase activity"/>
    <property type="evidence" value="ECO:0007669"/>
    <property type="project" value="UniProtKB-EC"/>
</dbReference>
<dbReference type="InterPro" id="IPR040079">
    <property type="entry name" value="Glutathione_S-Trfase"/>
</dbReference>
<organism evidence="3 4">
    <name type="scientific">Crenobacter oryzisoli</name>
    <dbReference type="NCBI Taxonomy" id="3056844"/>
    <lineage>
        <taxon>Bacteria</taxon>
        <taxon>Pseudomonadati</taxon>
        <taxon>Pseudomonadota</taxon>
        <taxon>Betaproteobacteria</taxon>
        <taxon>Neisseriales</taxon>
        <taxon>Neisseriaceae</taxon>
        <taxon>Crenobacter</taxon>
    </lineage>
</organism>
<sequence length="203" mass="22225">MKLFYAPGACSLAPHIVLAETGLPSELEAVDLRVQPHRTAGGVDYAAINPKGYVPALQLDDGAVLTECVAVLQYLADQAPQQRLAPANGTMGRYRLQEWLNFIATEVHKGFSPLWNPAAGADEKAGAVQRLERRFAWLDTQLAGRDYLTGEFSIADAYLFTILNWTHYHKLSLDGWPTLKAYVERVATRPAVKSAMSAEGLLG</sequence>
<dbReference type="NCBIfam" id="NF007831">
    <property type="entry name" value="PRK10542.1"/>
    <property type="match status" value="1"/>
</dbReference>
<comment type="caution">
    <text evidence="3">The sequence shown here is derived from an EMBL/GenBank/DDBJ whole genome shotgun (WGS) entry which is preliminary data.</text>
</comment>
<dbReference type="PANTHER" id="PTHR44051">
    <property type="entry name" value="GLUTATHIONE S-TRANSFERASE-RELATED"/>
    <property type="match status" value="1"/>
</dbReference>